<gene>
    <name evidence="2" type="ORF">TWF718_004370</name>
</gene>
<dbReference type="InterPro" id="IPR011990">
    <property type="entry name" value="TPR-like_helical_dom_sf"/>
</dbReference>
<dbReference type="InterPro" id="IPR001214">
    <property type="entry name" value="SET_dom"/>
</dbReference>
<dbReference type="CDD" id="cd20071">
    <property type="entry name" value="SET_SMYD"/>
    <property type="match status" value="1"/>
</dbReference>
<sequence length="450" mass="50735">MGIDAGFDIVPKLTKSPQDQASWNIFLSKLRDQYTSDPTVEFKENYMVWKKGEHPMIPYSGHKFLRFSSKVSGGSDDLWEDVKVVIGLAQEVFGNKRVKVWHEGAVEDYFYKWPEVLQSWKSYDEPDVEPEETNPLFIIQNIPNKGRGLVAAVDIEPGTQIIAEKPLFTLSGPSIEALEGPISKILQTLPYKKQDQYRALHNNHKSNNIPPLAGIFKTNALPCGCDSHIGGIYLTICLLNHSCLPNAHHSWNAKSESETIYAVLPIKAGEEITISYTSENQSKNRQKKLKESFGFDCKCSLCTSPPRKIKQSDRRRTEIAALDKSIASDGTIFSDPLACLKDCRRLIKLLNEEYGGCAPTLEGRAYYDAFQVCIAHGDKARASIMARRGYILRRLCEGDGSESTEELWRLIEEPGQHRLFGMSMGWKSEVNDIPLGLDLDGAEKWLWRCN</sequence>
<keyword evidence="3" id="KW-1185">Reference proteome</keyword>
<protein>
    <recommendedName>
        <fullName evidence="1">SET domain-containing protein</fullName>
    </recommendedName>
</protein>
<dbReference type="Proteomes" id="UP001313282">
    <property type="component" value="Unassembled WGS sequence"/>
</dbReference>
<dbReference type="InterPro" id="IPR046341">
    <property type="entry name" value="SET_dom_sf"/>
</dbReference>
<comment type="caution">
    <text evidence="2">The sequence shown here is derived from an EMBL/GenBank/DDBJ whole genome shotgun (WGS) entry which is preliminary data.</text>
</comment>
<proteinExistence type="predicted"/>
<organism evidence="2 3">
    <name type="scientific">Orbilia javanica</name>
    <dbReference type="NCBI Taxonomy" id="47235"/>
    <lineage>
        <taxon>Eukaryota</taxon>
        <taxon>Fungi</taxon>
        <taxon>Dikarya</taxon>
        <taxon>Ascomycota</taxon>
        <taxon>Pezizomycotina</taxon>
        <taxon>Orbiliomycetes</taxon>
        <taxon>Orbiliales</taxon>
        <taxon>Orbiliaceae</taxon>
        <taxon>Orbilia</taxon>
    </lineage>
</organism>
<evidence type="ECO:0000313" key="2">
    <source>
        <dbReference type="EMBL" id="KAK6351200.1"/>
    </source>
</evidence>
<dbReference type="Gene3D" id="2.170.270.10">
    <property type="entry name" value="SET domain"/>
    <property type="match status" value="1"/>
</dbReference>
<dbReference type="EMBL" id="JAVHNR010000002">
    <property type="protein sequence ID" value="KAK6351200.1"/>
    <property type="molecule type" value="Genomic_DNA"/>
</dbReference>
<accession>A0AAN8N763</accession>
<dbReference type="AlphaFoldDB" id="A0AAN8N763"/>
<evidence type="ECO:0000259" key="1">
    <source>
        <dbReference type="PROSITE" id="PS50280"/>
    </source>
</evidence>
<dbReference type="SMART" id="SM00317">
    <property type="entry name" value="SET"/>
    <property type="match status" value="1"/>
</dbReference>
<name>A0AAN8N763_9PEZI</name>
<feature type="domain" description="SET" evidence="1">
    <location>
        <begin position="126"/>
        <end position="277"/>
    </location>
</feature>
<reference evidence="2 3" key="1">
    <citation type="submission" date="2019-10" db="EMBL/GenBank/DDBJ databases">
        <authorList>
            <person name="Palmer J.M."/>
        </authorList>
    </citation>
    <scope>NUCLEOTIDE SEQUENCE [LARGE SCALE GENOMIC DNA]</scope>
    <source>
        <strain evidence="2 3">TWF718</strain>
    </source>
</reference>
<dbReference type="SUPFAM" id="SSF82199">
    <property type="entry name" value="SET domain"/>
    <property type="match status" value="1"/>
</dbReference>
<dbReference type="InterPro" id="IPR053185">
    <property type="entry name" value="SET_domain_protein"/>
</dbReference>
<dbReference type="Pfam" id="PF00856">
    <property type="entry name" value="SET"/>
    <property type="match status" value="1"/>
</dbReference>
<dbReference type="Gene3D" id="1.25.40.10">
    <property type="entry name" value="Tetratricopeptide repeat domain"/>
    <property type="match status" value="1"/>
</dbReference>
<dbReference type="PANTHER" id="PTHR47332">
    <property type="entry name" value="SET DOMAIN-CONTAINING PROTEIN 5"/>
    <property type="match status" value="1"/>
</dbReference>
<dbReference type="PROSITE" id="PS50280">
    <property type="entry name" value="SET"/>
    <property type="match status" value="1"/>
</dbReference>
<dbReference type="PANTHER" id="PTHR47332:SF4">
    <property type="entry name" value="SET DOMAIN-CONTAINING PROTEIN 5"/>
    <property type="match status" value="1"/>
</dbReference>
<evidence type="ECO:0000313" key="3">
    <source>
        <dbReference type="Proteomes" id="UP001313282"/>
    </source>
</evidence>